<dbReference type="SUPFAM" id="SSF143011">
    <property type="entry name" value="RelE-like"/>
    <property type="match status" value="1"/>
</dbReference>
<dbReference type="InterPro" id="IPR004386">
    <property type="entry name" value="Toxin_YafQ-like"/>
</dbReference>
<organism evidence="2 3">
    <name type="scientific">Simplicispira metamorpha</name>
    <dbReference type="NCBI Taxonomy" id="80881"/>
    <lineage>
        <taxon>Bacteria</taxon>
        <taxon>Pseudomonadati</taxon>
        <taxon>Pseudomonadota</taxon>
        <taxon>Betaproteobacteria</taxon>
        <taxon>Burkholderiales</taxon>
        <taxon>Comamonadaceae</taxon>
        <taxon>Simplicispira</taxon>
    </lineage>
</organism>
<sequence length="111" mass="12561">MAGKKGRTLRTIAYTRTFRKDYLRMAAAGRYDMTLVNEVGGLLIAHTAQEVLAQRWSDHGLTADDEWDAGDRDIHLGGDFLLIYRIDPHPDDKGMEIVIFKRLGTHSELFG</sequence>
<accession>A0A4R2N7K7</accession>
<protein>
    <submittedName>
        <fullName evidence="2">mRNA interferase YafQ</fullName>
    </submittedName>
</protein>
<dbReference type="AlphaFoldDB" id="A0A4R2N7K7"/>
<dbReference type="PANTHER" id="PTHR40588:SF1">
    <property type="entry name" value="MRNA INTERFERASE TOXIN YAFQ"/>
    <property type="match status" value="1"/>
</dbReference>
<dbReference type="RefSeq" id="WP_119014517.1">
    <property type="nucleotide sequence ID" value="NZ_QXNC01000039.1"/>
</dbReference>
<dbReference type="InterPro" id="IPR035093">
    <property type="entry name" value="RelE/ParE_toxin_dom_sf"/>
</dbReference>
<proteinExistence type="predicted"/>
<gene>
    <name evidence="2" type="ORF">EV674_11553</name>
</gene>
<dbReference type="Gene3D" id="3.30.2310.20">
    <property type="entry name" value="RelE-like"/>
    <property type="match status" value="1"/>
</dbReference>
<evidence type="ECO:0000313" key="2">
    <source>
        <dbReference type="EMBL" id="TCP16914.1"/>
    </source>
</evidence>
<dbReference type="GO" id="GO:0006402">
    <property type="term" value="P:mRNA catabolic process"/>
    <property type="evidence" value="ECO:0007669"/>
    <property type="project" value="TreeGrafter"/>
</dbReference>
<dbReference type="GO" id="GO:0006415">
    <property type="term" value="P:translational termination"/>
    <property type="evidence" value="ECO:0007669"/>
    <property type="project" value="TreeGrafter"/>
</dbReference>
<dbReference type="Proteomes" id="UP000295182">
    <property type="component" value="Unassembled WGS sequence"/>
</dbReference>
<dbReference type="PANTHER" id="PTHR40588">
    <property type="entry name" value="MRNA INTERFERASE TOXIN YAFQ"/>
    <property type="match status" value="1"/>
</dbReference>
<dbReference type="NCBIfam" id="TIGR02385">
    <property type="entry name" value="RelE_StbE"/>
    <property type="match status" value="1"/>
</dbReference>
<dbReference type="OrthoDB" id="7030467at2"/>
<dbReference type="EMBL" id="SLXH01000015">
    <property type="protein sequence ID" value="TCP16914.1"/>
    <property type="molecule type" value="Genomic_DNA"/>
</dbReference>
<dbReference type="Pfam" id="PF15738">
    <property type="entry name" value="YafQ_toxin"/>
    <property type="match status" value="1"/>
</dbReference>
<evidence type="ECO:0000313" key="3">
    <source>
        <dbReference type="Proteomes" id="UP000295182"/>
    </source>
</evidence>
<comment type="caution">
    <text evidence="2">The sequence shown here is derived from an EMBL/GenBank/DDBJ whole genome shotgun (WGS) entry which is preliminary data.</text>
</comment>
<keyword evidence="1" id="KW-1277">Toxin-antitoxin system</keyword>
<evidence type="ECO:0000256" key="1">
    <source>
        <dbReference type="ARBA" id="ARBA00022649"/>
    </source>
</evidence>
<dbReference type="GO" id="GO:0004521">
    <property type="term" value="F:RNA endonuclease activity"/>
    <property type="evidence" value="ECO:0007669"/>
    <property type="project" value="TreeGrafter"/>
</dbReference>
<name>A0A4R2N7K7_9BURK</name>
<dbReference type="InterPro" id="IPR007712">
    <property type="entry name" value="RelE/ParE_toxin"/>
</dbReference>
<keyword evidence="3" id="KW-1185">Reference proteome</keyword>
<reference evidence="2 3" key="1">
    <citation type="submission" date="2019-03" db="EMBL/GenBank/DDBJ databases">
        <title>Genomic Encyclopedia of Type Strains, Phase IV (KMG-IV): sequencing the most valuable type-strain genomes for metagenomic binning, comparative biology and taxonomic classification.</title>
        <authorList>
            <person name="Goeker M."/>
        </authorList>
    </citation>
    <scope>NUCLEOTIDE SEQUENCE [LARGE SCALE GENOMIC DNA]</scope>
    <source>
        <strain evidence="2 3">DSM 1837</strain>
    </source>
</reference>